<protein>
    <submittedName>
        <fullName evidence="1">Uncharacterized protein</fullName>
    </submittedName>
</protein>
<proteinExistence type="predicted"/>
<dbReference type="Proteomes" id="UP001153332">
    <property type="component" value="Unassembled WGS sequence"/>
</dbReference>
<sequence length="744" mass="81269">MALRPPGKTGEITLSHESEDSVMQLLNNSPNIPDLLITAPLAINLLGSMRLLAFSDAALRVNLPPPQNGPSPFLYPSLSGAMQQGTNLAAEAFHVANINMRSIETQLNSSFGPNSHAQDIIRCLDNPKLAERSLGKNMQRLEQGIKKCAAKAEEIRAKFATFNEFAAMIQMSMAHGISQETLKRDKLKEQARKAASAKAAQEKGIRSLNTQIEEAKQDLNKTWEQFNKDIKKRESSALAKGITLDITRTISDAISGSFEVVNNSLTAINTVAVAGAGVLAGSPIAALPIRSAPSLEKPSETPVNTNHEGALIVAEPLYGDLQRLKSLLVTLEENTADDCQSVTDEASEVSSRLDLLNETLTSTGYWRSEMSFKAQGVVTGAVSVAKGIVKVVHGRRQEADSNNHNHQDSQDNARNEKNTQASEAGDEHIENRDGGPTRRARGLVSRILGMTESKSGDGDARKELQQLKKKLLALVADAKQLCTFAAGQRSQGLGTAPGAGSATDVPSKADQTGYDRVMLHRQQRLLIQQKALQDFREQLDKFRSEQQDRVEAVAELQSRIDTLNLKEATIQENLEVLGKAMDVMTGAENSMQRLVAFFSFFADIISVTCADQTTRFLESVGDGVIEKTTTTKFSLEYTTLEAQAIKPAFVTLQGYVDCTRMNCNLYCGIAKAYINPCMDMAKALPISATPQRQEEAKMQLQKFAAECSQEIGNLAEEDIAKWNGRLSQRNAELESMVMRVRSLE</sequence>
<organism evidence="1 2">
    <name type="scientific">Lasiodiplodia mahajangana</name>
    <dbReference type="NCBI Taxonomy" id="1108764"/>
    <lineage>
        <taxon>Eukaryota</taxon>
        <taxon>Fungi</taxon>
        <taxon>Dikarya</taxon>
        <taxon>Ascomycota</taxon>
        <taxon>Pezizomycotina</taxon>
        <taxon>Dothideomycetes</taxon>
        <taxon>Dothideomycetes incertae sedis</taxon>
        <taxon>Botryosphaeriales</taxon>
        <taxon>Botryosphaeriaceae</taxon>
        <taxon>Lasiodiplodia</taxon>
    </lineage>
</organism>
<evidence type="ECO:0000313" key="1">
    <source>
        <dbReference type="EMBL" id="KAJ8131260.1"/>
    </source>
</evidence>
<accession>A0ACC2JV30</accession>
<comment type="caution">
    <text evidence="1">The sequence shown here is derived from an EMBL/GenBank/DDBJ whole genome shotgun (WGS) entry which is preliminary data.</text>
</comment>
<reference evidence="1" key="1">
    <citation type="submission" date="2022-12" db="EMBL/GenBank/DDBJ databases">
        <title>Genome Sequence of Lasiodiplodia mahajangana.</title>
        <authorList>
            <person name="Buettner E."/>
        </authorList>
    </citation>
    <scope>NUCLEOTIDE SEQUENCE</scope>
    <source>
        <strain evidence="1">VT137</strain>
    </source>
</reference>
<evidence type="ECO:0000313" key="2">
    <source>
        <dbReference type="Proteomes" id="UP001153332"/>
    </source>
</evidence>
<gene>
    <name evidence="1" type="ORF">O1611_g2363</name>
</gene>
<dbReference type="EMBL" id="JAPUUL010000324">
    <property type="protein sequence ID" value="KAJ8131260.1"/>
    <property type="molecule type" value="Genomic_DNA"/>
</dbReference>
<keyword evidence="2" id="KW-1185">Reference proteome</keyword>
<name>A0ACC2JV30_9PEZI</name>